<reference evidence="2 3" key="1">
    <citation type="submission" date="2024-11" db="EMBL/GenBank/DDBJ databases">
        <title>Chromosome-level genome assembly of Eucalyptus globulus Labill. provides insights into its genome evolution.</title>
        <authorList>
            <person name="Li X."/>
        </authorList>
    </citation>
    <scope>NUCLEOTIDE SEQUENCE [LARGE SCALE GENOMIC DNA]</scope>
    <source>
        <strain evidence="2">CL2024</strain>
        <tissue evidence="2">Fresh tender leaves</tissue>
    </source>
</reference>
<dbReference type="Pfam" id="PF00646">
    <property type="entry name" value="F-box"/>
    <property type="match status" value="1"/>
</dbReference>
<dbReference type="InterPro" id="IPR055411">
    <property type="entry name" value="LRR_FXL15/At3g58940/PEG3-like"/>
</dbReference>
<dbReference type="Gene3D" id="1.20.1280.50">
    <property type="match status" value="1"/>
</dbReference>
<dbReference type="PANTHER" id="PTHR31900:SF30">
    <property type="entry name" value="SUPERFAMILY PROTEIN, PUTATIVE-RELATED"/>
    <property type="match status" value="1"/>
</dbReference>
<dbReference type="InterPro" id="IPR032675">
    <property type="entry name" value="LRR_dom_sf"/>
</dbReference>
<accession>A0ABD3KTT2</accession>
<evidence type="ECO:0000313" key="3">
    <source>
        <dbReference type="Proteomes" id="UP001634007"/>
    </source>
</evidence>
<dbReference type="SUPFAM" id="SSF81383">
    <property type="entry name" value="F-box domain"/>
    <property type="match status" value="1"/>
</dbReference>
<organism evidence="2 3">
    <name type="scientific">Eucalyptus globulus</name>
    <name type="common">Tasmanian blue gum</name>
    <dbReference type="NCBI Taxonomy" id="34317"/>
    <lineage>
        <taxon>Eukaryota</taxon>
        <taxon>Viridiplantae</taxon>
        <taxon>Streptophyta</taxon>
        <taxon>Embryophyta</taxon>
        <taxon>Tracheophyta</taxon>
        <taxon>Spermatophyta</taxon>
        <taxon>Magnoliopsida</taxon>
        <taxon>eudicotyledons</taxon>
        <taxon>Gunneridae</taxon>
        <taxon>Pentapetalae</taxon>
        <taxon>rosids</taxon>
        <taxon>malvids</taxon>
        <taxon>Myrtales</taxon>
        <taxon>Myrtaceae</taxon>
        <taxon>Myrtoideae</taxon>
        <taxon>Eucalypteae</taxon>
        <taxon>Eucalyptus</taxon>
    </lineage>
</organism>
<dbReference type="PANTHER" id="PTHR31900">
    <property type="entry name" value="F-BOX/RNI SUPERFAMILY PROTEIN-RELATED"/>
    <property type="match status" value="1"/>
</dbReference>
<protein>
    <recommendedName>
        <fullName evidence="1">F-box domain-containing protein</fullName>
    </recommendedName>
</protein>
<dbReference type="InterPro" id="IPR036047">
    <property type="entry name" value="F-box-like_dom_sf"/>
</dbReference>
<gene>
    <name evidence="2" type="ORF">ACJRO7_021885</name>
</gene>
<dbReference type="CDD" id="cd22160">
    <property type="entry name" value="F-box_AtFBL13-like"/>
    <property type="match status" value="1"/>
</dbReference>
<feature type="domain" description="F-box" evidence="1">
    <location>
        <begin position="25"/>
        <end position="61"/>
    </location>
</feature>
<dbReference type="PROSITE" id="PS50181">
    <property type="entry name" value="FBOX"/>
    <property type="match status" value="1"/>
</dbReference>
<keyword evidence="3" id="KW-1185">Reference proteome</keyword>
<sequence>MDETAVACKSEYRELKEEPDGDAVAYNIDDLPEAILEHILSFVSMEDAVRTCVLSKKWQYLWTSRPNLELSDWPFSRREHFTNFVERVLVLRGSAHIKRFDLSCDVLGDASRVSLWVSAAVKRNVEECFVDLSDIQGDFVLPYCLFTCATLTHMELSIPWELTLPSRIHLPNLKVLHLMDIMFVDECSTEQLLSSPVLEELSIEDCTWDNLQTLTIGAPMLKFLIIHDEDFDCSSIDPYSCRVMICGNNLKSIHFMSPFLNDYQVENTCALLEAHISVTDCCPSRIEQLAYRLNKLLEMICSVKKLELSSRTVHVLSSADELYLHLAVFPNLKSLDVGRLDMKCQVLFKLLHNSPHLETLKFGEGIELPSNDEEYGATLDPAPPCFSSHLRQIELFDLLLCEKKVCVLELLLKHAMVLEIFMICTRWLHPEQGDKEMLRKKLLEIHCGSRNLKIAFSDH</sequence>
<dbReference type="InterPro" id="IPR050232">
    <property type="entry name" value="FBL13/AtMIF1-like"/>
</dbReference>
<dbReference type="AlphaFoldDB" id="A0ABD3KTT2"/>
<dbReference type="Pfam" id="PF24758">
    <property type="entry name" value="LRR_At5g56370"/>
    <property type="match status" value="1"/>
</dbReference>
<dbReference type="SMART" id="SM00256">
    <property type="entry name" value="FBOX"/>
    <property type="match status" value="1"/>
</dbReference>
<dbReference type="InterPro" id="IPR053781">
    <property type="entry name" value="F-box_AtFBL13-like"/>
</dbReference>
<dbReference type="Gene3D" id="3.80.10.10">
    <property type="entry name" value="Ribonuclease Inhibitor"/>
    <property type="match status" value="1"/>
</dbReference>
<dbReference type="InterPro" id="IPR001810">
    <property type="entry name" value="F-box_dom"/>
</dbReference>
<comment type="caution">
    <text evidence="2">The sequence shown here is derived from an EMBL/GenBank/DDBJ whole genome shotgun (WGS) entry which is preliminary data.</text>
</comment>
<dbReference type="Proteomes" id="UP001634007">
    <property type="component" value="Unassembled WGS sequence"/>
</dbReference>
<proteinExistence type="predicted"/>
<dbReference type="SUPFAM" id="SSF52047">
    <property type="entry name" value="RNI-like"/>
    <property type="match status" value="1"/>
</dbReference>
<evidence type="ECO:0000313" key="2">
    <source>
        <dbReference type="EMBL" id="KAL3740681.1"/>
    </source>
</evidence>
<name>A0ABD3KTT2_EUCGL</name>
<evidence type="ECO:0000259" key="1">
    <source>
        <dbReference type="PROSITE" id="PS50181"/>
    </source>
</evidence>
<dbReference type="EMBL" id="JBJKBG010000005">
    <property type="protein sequence ID" value="KAL3740681.1"/>
    <property type="molecule type" value="Genomic_DNA"/>
</dbReference>